<evidence type="ECO:0000313" key="1">
    <source>
        <dbReference type="EMBL" id="MEJ8671974.1"/>
    </source>
</evidence>
<keyword evidence="2" id="KW-1185">Reference proteome</keyword>
<accession>A0ABU8USV4</accession>
<comment type="caution">
    <text evidence="1">The sequence shown here is derived from an EMBL/GenBank/DDBJ whole genome shotgun (WGS) entry which is preliminary data.</text>
</comment>
<proteinExistence type="predicted"/>
<dbReference type="Proteomes" id="UP001376459">
    <property type="component" value="Unassembled WGS sequence"/>
</dbReference>
<reference evidence="1 2" key="1">
    <citation type="submission" date="2024-03" db="EMBL/GenBank/DDBJ databases">
        <title>Novel Streptomyces species of biotechnological and ecological value are a feature of Machair soil.</title>
        <authorList>
            <person name="Prole J.R."/>
            <person name="Goodfellow M."/>
            <person name="Allenby N."/>
            <person name="Ward A.C."/>
        </authorList>
    </citation>
    <scope>NUCLEOTIDE SEQUENCE [LARGE SCALE GENOMIC DNA]</scope>
    <source>
        <strain evidence="1 2">MS1.AVA.1</strain>
    </source>
</reference>
<dbReference type="EMBL" id="JBBKAK010000001">
    <property type="protein sequence ID" value="MEJ8671974.1"/>
    <property type="molecule type" value="Genomic_DNA"/>
</dbReference>
<organism evidence="1 2">
    <name type="scientific">Streptomyces machairae</name>
    <dbReference type="NCBI Taxonomy" id="3134109"/>
    <lineage>
        <taxon>Bacteria</taxon>
        <taxon>Bacillati</taxon>
        <taxon>Actinomycetota</taxon>
        <taxon>Actinomycetes</taxon>
        <taxon>Kitasatosporales</taxon>
        <taxon>Streptomycetaceae</taxon>
        <taxon>Streptomyces</taxon>
    </lineage>
</organism>
<name>A0ABU8USV4_9ACTN</name>
<evidence type="ECO:0000313" key="2">
    <source>
        <dbReference type="Proteomes" id="UP001376459"/>
    </source>
</evidence>
<sequence>MRRQELVGAGDDRAGVQMNVVERCRAQDLAAVGHQVVEEPVVGEFGATVAEHDQSARTGPHPRQHRMNGVLAAVQLGAGTVRQEGQLPLGDGSFLVAAQGDTGGQVQVRLQTQRASGRVHHGRDAVEVRMEQVGQAHQRVLVKTWKPTRFSRKPYGLKRVCRRPSGSSSAR</sequence>
<protein>
    <submittedName>
        <fullName evidence="1">Uncharacterized protein</fullName>
    </submittedName>
</protein>
<gene>
    <name evidence="1" type="ORF">WKI71_37325</name>
</gene>